<organism evidence="1">
    <name type="scientific">Billgrantia gudaonensis</name>
    <dbReference type="NCBI Taxonomy" id="376427"/>
    <lineage>
        <taxon>Bacteria</taxon>
        <taxon>Pseudomonadati</taxon>
        <taxon>Pseudomonadota</taxon>
        <taxon>Gammaproteobacteria</taxon>
        <taxon>Oceanospirillales</taxon>
        <taxon>Halomonadaceae</taxon>
        <taxon>Billgrantia</taxon>
    </lineage>
</organism>
<dbReference type="EMBL" id="RXHI01000014">
    <property type="protein sequence ID" value="RUA22584.1"/>
    <property type="molecule type" value="Genomic_DNA"/>
</dbReference>
<comment type="caution">
    <text evidence="1">The sequence shown here is derived from an EMBL/GenBank/DDBJ whole genome shotgun (WGS) entry which is preliminary data.</text>
</comment>
<proteinExistence type="predicted"/>
<evidence type="ECO:0000313" key="1">
    <source>
        <dbReference type="EMBL" id="RUA22584.1"/>
    </source>
</evidence>
<protein>
    <submittedName>
        <fullName evidence="1">Uncharacterized protein</fullName>
    </submittedName>
</protein>
<gene>
    <name evidence="1" type="ORF">DSL92_05240</name>
</gene>
<dbReference type="AlphaFoldDB" id="A0A3S0R528"/>
<sequence length="102" mass="12117">MTVKELDATQMYLTIASRIKPASCVPLPRLPDRWIVGILVQSEWQPQTIGHWGAGIRRQHMDVKIDSWQKWKERLRRTLYNVSALYDFENGHQAWTSYERFD</sequence>
<accession>A0A3S0R528</accession>
<name>A0A3S0R528_9GAMM</name>
<reference evidence="1" key="1">
    <citation type="submission" date="2018-12" db="EMBL/GenBank/DDBJ databases">
        <authorList>
            <person name="Jadhav K."/>
            <person name="Kushwaha B."/>
            <person name="Jadhav I."/>
        </authorList>
    </citation>
    <scope>NUCLEOTIDE SEQUENCE [LARGE SCALE GENOMIC DNA]</scope>
    <source>
        <strain evidence="1">SBS 10</strain>
    </source>
</reference>